<sequence length="130" mass="15030">MRAKWRKKRMRRLKRKRRKMREREVRVNPGTVSEWKGDSKEQAMADFLEQMGKPLVTEISFTTSALTRQQPFHRVVYQHTDRQTTGPESSVSRSNGSAAGEMHKPLTPKGHCLVTEDHPQLRCLGKSDVT</sequence>
<proteinExistence type="inferred from homology"/>
<keyword evidence="2 4" id="KW-0687">Ribonucleoprotein</keyword>
<dbReference type="GO" id="GO:0005840">
    <property type="term" value="C:ribosome"/>
    <property type="evidence" value="ECO:0007669"/>
    <property type="project" value="UniProtKB-KW"/>
</dbReference>
<reference evidence="6 7" key="1">
    <citation type="journal article" date="2017" name="Gigascience">
        <title>Draft genome of the honey bee ectoparasitic mite, Tropilaelaps mercedesae, is shaped by the parasitic life history.</title>
        <authorList>
            <person name="Dong X."/>
            <person name="Armstrong S.D."/>
            <person name="Xia D."/>
            <person name="Makepeace B.L."/>
            <person name="Darby A.C."/>
            <person name="Kadowaki T."/>
        </authorList>
    </citation>
    <scope>NUCLEOTIDE SEQUENCE [LARGE SCALE GENOMIC DNA]</scope>
    <source>
        <strain evidence="6">Wuxi-XJTLU</strain>
    </source>
</reference>
<keyword evidence="1 4" id="KW-0689">Ribosomal protein</keyword>
<feature type="compositionally biased region" description="Polar residues" evidence="5">
    <location>
        <begin position="83"/>
        <end position="97"/>
    </location>
</feature>
<dbReference type="Pfam" id="PF05162">
    <property type="entry name" value="Ribosomal_L41"/>
    <property type="match status" value="1"/>
</dbReference>
<dbReference type="GO" id="GO:0003735">
    <property type="term" value="F:structural constituent of ribosome"/>
    <property type="evidence" value="ECO:0007669"/>
    <property type="project" value="UniProtKB-UniRule"/>
</dbReference>
<accession>A0A1V9Y1G4</accession>
<gene>
    <name evidence="6" type="ORF">BIW11_02542</name>
</gene>
<name>A0A1V9Y1G4_9ACAR</name>
<comment type="similarity">
    <text evidence="3 4">Belongs to the eukaryotic ribosomal protein eS32 family.</text>
</comment>
<protein>
    <recommendedName>
        <fullName evidence="4">60S ribosomal protein L41</fullName>
    </recommendedName>
</protein>
<evidence type="ECO:0000256" key="5">
    <source>
        <dbReference type="SAM" id="MobiDB-lite"/>
    </source>
</evidence>
<comment type="subunit">
    <text evidence="4">Component of the large ribosomal subunit.</text>
</comment>
<evidence type="ECO:0000256" key="1">
    <source>
        <dbReference type="ARBA" id="ARBA00022980"/>
    </source>
</evidence>
<dbReference type="GO" id="GO:0006412">
    <property type="term" value="P:translation"/>
    <property type="evidence" value="ECO:0007669"/>
    <property type="project" value="InterPro"/>
</dbReference>
<evidence type="ECO:0000313" key="7">
    <source>
        <dbReference type="Proteomes" id="UP000192247"/>
    </source>
</evidence>
<evidence type="ECO:0000313" key="6">
    <source>
        <dbReference type="EMBL" id="OQR79541.1"/>
    </source>
</evidence>
<organism evidence="6 7">
    <name type="scientific">Tropilaelaps mercedesae</name>
    <dbReference type="NCBI Taxonomy" id="418985"/>
    <lineage>
        <taxon>Eukaryota</taxon>
        <taxon>Metazoa</taxon>
        <taxon>Ecdysozoa</taxon>
        <taxon>Arthropoda</taxon>
        <taxon>Chelicerata</taxon>
        <taxon>Arachnida</taxon>
        <taxon>Acari</taxon>
        <taxon>Parasitiformes</taxon>
        <taxon>Mesostigmata</taxon>
        <taxon>Gamasina</taxon>
        <taxon>Dermanyssoidea</taxon>
        <taxon>Laelapidae</taxon>
        <taxon>Tropilaelaps</taxon>
    </lineage>
</organism>
<evidence type="ECO:0000256" key="2">
    <source>
        <dbReference type="ARBA" id="ARBA00023274"/>
    </source>
</evidence>
<dbReference type="Proteomes" id="UP000192247">
    <property type="component" value="Unassembled WGS sequence"/>
</dbReference>
<dbReference type="AlphaFoldDB" id="A0A1V9Y1G4"/>
<comment type="caution">
    <text evidence="6">The sequence shown here is derived from an EMBL/GenBank/DDBJ whole genome shotgun (WGS) entry which is preliminary data.</text>
</comment>
<dbReference type="GO" id="GO:1990904">
    <property type="term" value="C:ribonucleoprotein complex"/>
    <property type="evidence" value="ECO:0007669"/>
    <property type="project" value="UniProtKB-KW"/>
</dbReference>
<evidence type="ECO:0000256" key="4">
    <source>
        <dbReference type="RuleBase" id="RU368055"/>
    </source>
</evidence>
<dbReference type="InterPro" id="IPR007836">
    <property type="entry name" value="Ribosomal_eS32"/>
</dbReference>
<keyword evidence="7" id="KW-1185">Reference proteome</keyword>
<dbReference type="InParanoid" id="A0A1V9Y1G4"/>
<evidence type="ECO:0000256" key="3">
    <source>
        <dbReference type="ARBA" id="ARBA00043969"/>
    </source>
</evidence>
<feature type="region of interest" description="Disordered" evidence="5">
    <location>
        <begin position="78"/>
        <end position="130"/>
    </location>
</feature>
<dbReference type="EMBL" id="MNPL01000974">
    <property type="protein sequence ID" value="OQR79541.1"/>
    <property type="molecule type" value="Genomic_DNA"/>
</dbReference>
<feature type="region of interest" description="Disordered" evidence="5">
    <location>
        <begin position="1"/>
        <end position="38"/>
    </location>
</feature>
<feature type="compositionally biased region" description="Basic residues" evidence="5">
    <location>
        <begin position="1"/>
        <end position="20"/>
    </location>
</feature>